<feature type="transmembrane region" description="Helical" evidence="1">
    <location>
        <begin position="327"/>
        <end position="350"/>
    </location>
</feature>
<keyword evidence="3" id="KW-1185">Reference proteome</keyword>
<proteinExistence type="predicted"/>
<organism evidence="2 3">
    <name type="scientific">Bifidobacterium santillanense</name>
    <dbReference type="NCBI Taxonomy" id="2809028"/>
    <lineage>
        <taxon>Bacteria</taxon>
        <taxon>Bacillati</taxon>
        <taxon>Actinomycetota</taxon>
        <taxon>Actinomycetes</taxon>
        <taxon>Bifidobacteriales</taxon>
        <taxon>Bifidobacteriaceae</taxon>
        <taxon>Bifidobacterium</taxon>
    </lineage>
</organism>
<dbReference type="RefSeq" id="WP_214358154.1">
    <property type="nucleotide sequence ID" value="NZ_JAFEJS010000005.1"/>
</dbReference>
<feature type="transmembrane region" description="Helical" evidence="1">
    <location>
        <begin position="400"/>
        <end position="417"/>
    </location>
</feature>
<keyword evidence="1" id="KW-0472">Membrane</keyword>
<feature type="transmembrane region" description="Helical" evidence="1">
    <location>
        <begin position="356"/>
        <end position="379"/>
    </location>
</feature>
<evidence type="ECO:0000313" key="2">
    <source>
        <dbReference type="EMBL" id="MBT1172877.1"/>
    </source>
</evidence>
<reference evidence="2 3" key="1">
    <citation type="journal article" date="2021" name="Environ. Microbiol.">
        <title>Genetic insights into the dark matter of the mammalian gut microbiota through targeted genome reconstruction.</title>
        <authorList>
            <person name="Lugli G.A."/>
            <person name="Alessandri G."/>
            <person name="Milani C."/>
            <person name="Viappiani A."/>
            <person name="Fontana F."/>
            <person name="Tarracchini C."/>
            <person name="Mancabelli L."/>
            <person name="Argentini C."/>
            <person name="Ruiz L."/>
            <person name="Margolles A."/>
            <person name="van Sinderen D."/>
            <person name="Turroni F."/>
            <person name="Ventura M."/>
        </authorList>
    </citation>
    <scope>NUCLEOTIDE SEQUENCE [LARGE SCALE GENOMIC DNA]</scope>
    <source>
        <strain evidence="2 3">MA2</strain>
    </source>
</reference>
<evidence type="ECO:0000313" key="3">
    <source>
        <dbReference type="Proteomes" id="UP000773064"/>
    </source>
</evidence>
<gene>
    <name evidence="2" type="ORF">JS528_05815</name>
</gene>
<dbReference type="EMBL" id="JAFEJS010000005">
    <property type="protein sequence ID" value="MBT1172877.1"/>
    <property type="molecule type" value="Genomic_DNA"/>
</dbReference>
<evidence type="ECO:0000256" key="1">
    <source>
        <dbReference type="SAM" id="Phobius"/>
    </source>
</evidence>
<name>A0ABS5UPR7_9BIFI</name>
<evidence type="ECO:0008006" key="4">
    <source>
        <dbReference type="Google" id="ProtNLM"/>
    </source>
</evidence>
<feature type="transmembrane region" description="Helical" evidence="1">
    <location>
        <begin position="228"/>
        <end position="249"/>
    </location>
</feature>
<sequence>MTTLLVFAHEMRKIWRPTTLLLLAVVGLACGIPLLQGSVDSLNAHGNVTTRDEIALIRAYGPVIDEDALAGMRRDLPRLERALAADIARDKRSATYGVTDYASFNAVNTRMSRDWNAAAERKDPDTTVYKRWFDYAADIGDLDSYHAVDVRRTYLRAGIPSAFDLKANTLGMLDMMGDAESGSPASYRRYVHDARLPERMQRRLDELDAQRGRTGYLATAWGAYYETMGLMGIMFAWMLAASLALTLPLPVRDRARRMRALQWASRTGRGVQRVQMSAVAASSLIVSLATTALFAALWLPHVWPYLATPVFGAMSVLPWFDLTSGRYLLAVAALAVVLCVASTMLIVWFIRCFDGIIRVLLAAVPLAVALAAVVIRLVLYRTFLFDNRMSIALDLPGTEIVLAALGALSATALWAVANRRIRHAELTRD</sequence>
<keyword evidence="1" id="KW-1133">Transmembrane helix</keyword>
<comment type="caution">
    <text evidence="2">The sequence shown here is derived from an EMBL/GenBank/DDBJ whole genome shotgun (WGS) entry which is preliminary data.</text>
</comment>
<keyword evidence="1" id="KW-0812">Transmembrane</keyword>
<protein>
    <recommendedName>
        <fullName evidence="4">ABC transporter permease</fullName>
    </recommendedName>
</protein>
<feature type="transmembrane region" description="Helical" evidence="1">
    <location>
        <begin position="276"/>
        <end position="296"/>
    </location>
</feature>
<dbReference type="Proteomes" id="UP000773064">
    <property type="component" value="Unassembled WGS sequence"/>
</dbReference>
<accession>A0ABS5UPR7</accession>